<proteinExistence type="predicted"/>
<dbReference type="InterPro" id="IPR012338">
    <property type="entry name" value="Beta-lactam/transpept-like"/>
</dbReference>
<feature type="domain" description="Beta-lactamase-related" evidence="2">
    <location>
        <begin position="55"/>
        <end position="378"/>
    </location>
</feature>
<dbReference type="RefSeq" id="WP_126393679.1">
    <property type="nucleotide sequence ID" value="NZ_CP034539.1"/>
</dbReference>
<reference evidence="3 4" key="1">
    <citation type="journal article" date="2019" name="Int. J. Syst. Evol. Microbiol.">
        <title>Streptomyces cyaneochromogenes sp. nov., a blue pigment-producing actinomycete from manganese-contaminated soil.</title>
        <authorList>
            <person name="Tang X."/>
            <person name="Zhao J."/>
            <person name="Li K."/>
            <person name="Chen Z."/>
            <person name="Sun Y."/>
            <person name="Gao J."/>
        </authorList>
    </citation>
    <scope>NUCLEOTIDE SEQUENCE [LARGE SCALE GENOMIC DNA]</scope>
    <source>
        <strain evidence="3 4">MK-45</strain>
    </source>
</reference>
<name>A0A3Q9EUF3_9ACTN</name>
<sequence>MPTFLPTSGTGRRIGLAVLVAATVLATGPAAAAQAPGSRSGGDCGTHDRTRQALRVLTERDGITGAAVLVSGPNADEPCGRLAEAAGTADLRTGRPMNTVDRLRVGSVTKTFTAALVLQLVAEHRLSLEAPVDRYLPGLIHGHGHDGGLITVRQLLQHTSQLPDYLDAPEWEHPERLRYRHFEPRDLVTRALELPRPQGTWHYATTNYLVLGMIVREVTGRSPEAEITRRIIKPLGLHDTYWPGDDTRVRGPHSRSYFIDGGGSDGDGDGRRVDGTAWNMTFGGVGGALVSSPGDLTRFAAALFDGRLLPAAQLAEMRRTVEADADRLWPGARYGLGLISSPLSCGGTWWGHGGTVPGGHRALIAVGPGGRSVAVALNTVPASLQAELDFLDLVDKALCEGRPSETERTSA</sequence>
<evidence type="ECO:0000313" key="4">
    <source>
        <dbReference type="Proteomes" id="UP000280298"/>
    </source>
</evidence>
<dbReference type="EMBL" id="CP034539">
    <property type="protein sequence ID" value="AZQ36223.1"/>
    <property type="molecule type" value="Genomic_DNA"/>
</dbReference>
<dbReference type="Pfam" id="PF00144">
    <property type="entry name" value="Beta-lactamase"/>
    <property type="match status" value="1"/>
</dbReference>
<evidence type="ECO:0000256" key="1">
    <source>
        <dbReference type="SAM" id="SignalP"/>
    </source>
</evidence>
<gene>
    <name evidence="3" type="ORF">EJ357_24385</name>
</gene>
<feature type="chain" id="PRO_5018720137" evidence="1">
    <location>
        <begin position="33"/>
        <end position="411"/>
    </location>
</feature>
<feature type="signal peptide" evidence="1">
    <location>
        <begin position="1"/>
        <end position="32"/>
    </location>
</feature>
<organism evidence="3 4">
    <name type="scientific">Streptomyces cyaneochromogenes</name>
    <dbReference type="NCBI Taxonomy" id="2496836"/>
    <lineage>
        <taxon>Bacteria</taxon>
        <taxon>Bacillati</taxon>
        <taxon>Actinomycetota</taxon>
        <taxon>Actinomycetes</taxon>
        <taxon>Kitasatosporales</taxon>
        <taxon>Streptomycetaceae</taxon>
        <taxon>Streptomyces</taxon>
    </lineage>
</organism>
<keyword evidence="1" id="KW-0732">Signal</keyword>
<dbReference type="SUPFAM" id="SSF56601">
    <property type="entry name" value="beta-lactamase/transpeptidase-like"/>
    <property type="match status" value="1"/>
</dbReference>
<dbReference type="InterPro" id="IPR050491">
    <property type="entry name" value="AmpC-like"/>
</dbReference>
<keyword evidence="3" id="KW-0378">Hydrolase</keyword>
<dbReference type="InterPro" id="IPR001466">
    <property type="entry name" value="Beta-lactam-related"/>
</dbReference>
<evidence type="ECO:0000313" key="3">
    <source>
        <dbReference type="EMBL" id="AZQ36223.1"/>
    </source>
</evidence>
<dbReference type="PANTHER" id="PTHR46825:SF7">
    <property type="entry name" value="D-ALANYL-D-ALANINE CARBOXYPEPTIDASE"/>
    <property type="match status" value="1"/>
</dbReference>
<dbReference type="Proteomes" id="UP000280298">
    <property type="component" value="Chromosome"/>
</dbReference>
<dbReference type="GO" id="GO:0016787">
    <property type="term" value="F:hydrolase activity"/>
    <property type="evidence" value="ECO:0007669"/>
    <property type="project" value="UniProtKB-KW"/>
</dbReference>
<dbReference type="AlphaFoldDB" id="A0A3Q9EUF3"/>
<dbReference type="KEGG" id="scya:EJ357_24385"/>
<accession>A0A3Q9EUF3</accession>
<dbReference type="Gene3D" id="3.40.710.10">
    <property type="entry name" value="DD-peptidase/beta-lactamase superfamily"/>
    <property type="match status" value="1"/>
</dbReference>
<protein>
    <submittedName>
        <fullName evidence="3">Class A beta-lactamase-related serine hydrolase</fullName>
    </submittedName>
</protein>
<dbReference type="PANTHER" id="PTHR46825">
    <property type="entry name" value="D-ALANYL-D-ALANINE-CARBOXYPEPTIDASE/ENDOPEPTIDASE AMPH"/>
    <property type="match status" value="1"/>
</dbReference>
<dbReference type="OrthoDB" id="5177574at2"/>
<evidence type="ECO:0000259" key="2">
    <source>
        <dbReference type="Pfam" id="PF00144"/>
    </source>
</evidence>
<keyword evidence="4" id="KW-1185">Reference proteome</keyword>